<sequence length="287" mass="31469">MVDGTRSGRVTRGRAGGVVGGKTRAMKPQGVTKNKPRPPPKRDARPPPKPRAARGRGRQAAAAHIEPTQEQHQEPAPTTGPAEPTPAPPLAPKVTRIYNDLWASTLDSIAFVHQHNLSTTPDTNTITLNLIDHIIKPENWNPDLSYNVLSATCFYFASVVTGLERNTPENIAGAMEVDIGLVEAMAGPQVHYDSVVRSRLAEALRVKPEDVRKGYGILWQQREGLKEFVGGFVKELEGLPELGKPGGEKEEEQADVEEVVEATEKASEVELDDSELDDFDRYVEENE</sequence>
<dbReference type="EMBL" id="JAXOVC010000001">
    <property type="protein sequence ID" value="KAK4508713.1"/>
    <property type="molecule type" value="Genomic_DNA"/>
</dbReference>
<feature type="region of interest" description="Disordered" evidence="1">
    <location>
        <begin position="1"/>
        <end position="92"/>
    </location>
</feature>
<dbReference type="Proteomes" id="UP001305779">
    <property type="component" value="Unassembled WGS sequence"/>
</dbReference>
<name>A0ABR0F5M6_ZASCE</name>
<feature type="compositionally biased region" description="Low complexity" evidence="1">
    <location>
        <begin position="1"/>
        <end position="10"/>
    </location>
</feature>
<organism evidence="2 3">
    <name type="scientific">Zasmidium cellare</name>
    <name type="common">Wine cellar mold</name>
    <name type="synonym">Racodium cellare</name>
    <dbReference type="NCBI Taxonomy" id="395010"/>
    <lineage>
        <taxon>Eukaryota</taxon>
        <taxon>Fungi</taxon>
        <taxon>Dikarya</taxon>
        <taxon>Ascomycota</taxon>
        <taxon>Pezizomycotina</taxon>
        <taxon>Dothideomycetes</taxon>
        <taxon>Dothideomycetidae</taxon>
        <taxon>Mycosphaerellales</taxon>
        <taxon>Mycosphaerellaceae</taxon>
        <taxon>Zasmidium</taxon>
    </lineage>
</organism>
<keyword evidence="3" id="KW-1185">Reference proteome</keyword>
<evidence type="ECO:0000256" key="1">
    <source>
        <dbReference type="SAM" id="MobiDB-lite"/>
    </source>
</evidence>
<gene>
    <name evidence="2" type="ORF">PRZ48_002452</name>
</gene>
<feature type="region of interest" description="Disordered" evidence="1">
    <location>
        <begin position="238"/>
        <end position="287"/>
    </location>
</feature>
<comment type="caution">
    <text evidence="2">The sequence shown here is derived from an EMBL/GenBank/DDBJ whole genome shotgun (WGS) entry which is preliminary data.</text>
</comment>
<accession>A0ABR0F5M6</accession>
<evidence type="ECO:0000313" key="2">
    <source>
        <dbReference type="EMBL" id="KAK4508713.1"/>
    </source>
</evidence>
<protein>
    <submittedName>
        <fullName evidence="2">Uncharacterized protein</fullName>
    </submittedName>
</protein>
<reference evidence="2 3" key="1">
    <citation type="journal article" date="2023" name="G3 (Bethesda)">
        <title>A chromosome-level genome assembly of Zasmidium syzygii isolated from banana leaves.</title>
        <authorList>
            <person name="van Westerhoven A.C."/>
            <person name="Mehrabi R."/>
            <person name="Talebi R."/>
            <person name="Steentjes M.B.F."/>
            <person name="Corcolon B."/>
            <person name="Chong P.A."/>
            <person name="Kema G.H.J."/>
            <person name="Seidl M.F."/>
        </authorList>
    </citation>
    <scope>NUCLEOTIDE SEQUENCE [LARGE SCALE GENOMIC DNA]</scope>
    <source>
        <strain evidence="2 3">P124</strain>
    </source>
</reference>
<feature type="compositionally biased region" description="Acidic residues" evidence="1">
    <location>
        <begin position="249"/>
        <end position="261"/>
    </location>
</feature>
<feature type="compositionally biased region" description="Acidic residues" evidence="1">
    <location>
        <begin position="269"/>
        <end position="278"/>
    </location>
</feature>
<proteinExistence type="predicted"/>
<evidence type="ECO:0000313" key="3">
    <source>
        <dbReference type="Proteomes" id="UP001305779"/>
    </source>
</evidence>